<dbReference type="AlphaFoldDB" id="A0AAW1ADJ2"/>
<reference evidence="1 2" key="1">
    <citation type="submission" date="2024-05" db="EMBL/GenBank/DDBJ databases">
        <title>The nuclear and mitochondrial genome assemblies of Tetragonisca angustula (Apidae: Meliponini), a tiny yet remarkable pollinator in the Neotropics.</title>
        <authorList>
            <person name="Ferrari R."/>
            <person name="Ricardo P.C."/>
            <person name="Dias F.C."/>
            <person name="Araujo N.S."/>
            <person name="Soares D.O."/>
            <person name="Zhou Q.-S."/>
            <person name="Zhu C.-D."/>
            <person name="Coutinho L."/>
            <person name="Airas M.C."/>
            <person name="Batista T.M."/>
        </authorList>
    </citation>
    <scope>NUCLEOTIDE SEQUENCE [LARGE SCALE GENOMIC DNA]</scope>
    <source>
        <strain evidence="1">ASF017062</strain>
        <tissue evidence="1">Abdomen</tissue>
    </source>
</reference>
<protein>
    <submittedName>
        <fullName evidence="1">Uncharacterized protein</fullName>
    </submittedName>
</protein>
<name>A0AAW1ADJ2_9HYME</name>
<organism evidence="1 2">
    <name type="scientific">Tetragonisca angustula</name>
    <dbReference type="NCBI Taxonomy" id="166442"/>
    <lineage>
        <taxon>Eukaryota</taxon>
        <taxon>Metazoa</taxon>
        <taxon>Ecdysozoa</taxon>
        <taxon>Arthropoda</taxon>
        <taxon>Hexapoda</taxon>
        <taxon>Insecta</taxon>
        <taxon>Pterygota</taxon>
        <taxon>Neoptera</taxon>
        <taxon>Endopterygota</taxon>
        <taxon>Hymenoptera</taxon>
        <taxon>Apocrita</taxon>
        <taxon>Aculeata</taxon>
        <taxon>Apoidea</taxon>
        <taxon>Anthophila</taxon>
        <taxon>Apidae</taxon>
        <taxon>Tetragonisca</taxon>
    </lineage>
</organism>
<evidence type="ECO:0000313" key="1">
    <source>
        <dbReference type="EMBL" id="KAK9307922.1"/>
    </source>
</evidence>
<keyword evidence="2" id="KW-1185">Reference proteome</keyword>
<sequence>MGQRAVASDSIIAGQRHTDYVGAAKNKEHFETKEDHRLQSGLPRGSWAPEFLLSVTNVPGHRAYGSGVFQAHDEMRLVPTVYARAAHRNSLPPAR</sequence>
<comment type="caution">
    <text evidence="1">The sequence shown here is derived from an EMBL/GenBank/DDBJ whole genome shotgun (WGS) entry which is preliminary data.</text>
</comment>
<evidence type="ECO:0000313" key="2">
    <source>
        <dbReference type="Proteomes" id="UP001432146"/>
    </source>
</evidence>
<accession>A0AAW1ADJ2</accession>
<dbReference type="Proteomes" id="UP001432146">
    <property type="component" value="Unassembled WGS sequence"/>
</dbReference>
<dbReference type="EMBL" id="JAWNGG020000024">
    <property type="protein sequence ID" value="KAK9307922.1"/>
    <property type="molecule type" value="Genomic_DNA"/>
</dbReference>
<proteinExistence type="predicted"/>
<gene>
    <name evidence="1" type="ORF">QLX08_001842</name>
</gene>